<dbReference type="Proteomes" id="UP000321323">
    <property type="component" value="Chromosome"/>
</dbReference>
<gene>
    <name evidence="2" type="ORF">E7V67_022615</name>
</gene>
<proteinExistence type="predicted"/>
<sequence length="100" mass="11191">MMPSGRATRYFLLAAALLGGASVRAEIVSETSCYVRTSPGKVAKPVQMVLRRYIDQELNKEVGAYVQYNQSKDMIPLVFVKHVDTDTDSPRLCNHEITQD</sequence>
<evidence type="ECO:0000313" key="2">
    <source>
        <dbReference type="EMBL" id="WUR12468.1"/>
    </source>
</evidence>
<name>A0ABZ1UJU8_9BURK</name>
<accession>A0ABZ1UJU8</accession>
<keyword evidence="1" id="KW-0732">Signal</keyword>
<reference evidence="2 3" key="1">
    <citation type="journal article" date="2019" name="Int. J. Syst. Evol. Microbiol.">
        <title>The Draft Whole-Genome Sequence of the Antibiotic Producer Empedobacter haloabium ATCC 31962 Provides Indications for Its Taxonomic Reclassification.</title>
        <authorList>
            <person name="Miess H."/>
            <person name="Arlt P."/>
            <person name="Apel A.K."/>
            <person name="Weber T."/>
            <person name="Nieselt K."/>
            <person name="Hanssen F."/>
            <person name="Czemmel S."/>
            <person name="Nahnsen S."/>
            <person name="Gross H."/>
        </authorList>
    </citation>
    <scope>NUCLEOTIDE SEQUENCE [LARGE SCALE GENOMIC DNA]</scope>
    <source>
        <strain evidence="2 3">ATCC 31962</strain>
    </source>
</reference>
<dbReference type="EMBL" id="CP136508">
    <property type="protein sequence ID" value="WUR12468.1"/>
    <property type="molecule type" value="Genomic_DNA"/>
</dbReference>
<keyword evidence="3" id="KW-1185">Reference proteome</keyword>
<organism evidence="2 3">
    <name type="scientific">[Empedobacter] haloabium</name>
    <dbReference type="NCBI Taxonomy" id="592317"/>
    <lineage>
        <taxon>Bacteria</taxon>
        <taxon>Pseudomonadati</taxon>
        <taxon>Pseudomonadota</taxon>
        <taxon>Betaproteobacteria</taxon>
        <taxon>Burkholderiales</taxon>
        <taxon>Oxalobacteraceae</taxon>
        <taxon>Telluria group</taxon>
        <taxon>Telluria group incertae sedis</taxon>
    </lineage>
</organism>
<evidence type="ECO:0000313" key="3">
    <source>
        <dbReference type="Proteomes" id="UP000321323"/>
    </source>
</evidence>
<evidence type="ECO:0000256" key="1">
    <source>
        <dbReference type="SAM" id="SignalP"/>
    </source>
</evidence>
<feature type="signal peptide" evidence="1">
    <location>
        <begin position="1"/>
        <end position="25"/>
    </location>
</feature>
<feature type="chain" id="PRO_5047314415" evidence="1">
    <location>
        <begin position="26"/>
        <end position="100"/>
    </location>
</feature>
<protein>
    <submittedName>
        <fullName evidence="2">Uncharacterized protein</fullName>
    </submittedName>
</protein>